<evidence type="ECO:0000256" key="2">
    <source>
        <dbReference type="ARBA" id="ARBA00023125"/>
    </source>
</evidence>
<evidence type="ECO:0000256" key="1">
    <source>
        <dbReference type="ARBA" id="ARBA00023015"/>
    </source>
</evidence>
<dbReference type="SUPFAM" id="SSF47413">
    <property type="entry name" value="lambda repressor-like DNA-binding domains"/>
    <property type="match status" value="1"/>
</dbReference>
<evidence type="ECO:0000259" key="4">
    <source>
        <dbReference type="PROSITE" id="PS50932"/>
    </source>
</evidence>
<dbReference type="InterPro" id="IPR028082">
    <property type="entry name" value="Peripla_BP_I"/>
</dbReference>
<accession>A0A4V1AH87</accession>
<dbReference type="InterPro" id="IPR000843">
    <property type="entry name" value="HTH_LacI"/>
</dbReference>
<dbReference type="Pfam" id="PF13407">
    <property type="entry name" value="Peripla_BP_4"/>
    <property type="match status" value="1"/>
</dbReference>
<dbReference type="GO" id="GO:0000976">
    <property type="term" value="F:transcription cis-regulatory region binding"/>
    <property type="evidence" value="ECO:0007669"/>
    <property type="project" value="TreeGrafter"/>
</dbReference>
<keyword evidence="2 5" id="KW-0238">DNA-binding</keyword>
<dbReference type="InterPro" id="IPR010982">
    <property type="entry name" value="Lambda_DNA-bd_dom_sf"/>
</dbReference>
<evidence type="ECO:0000256" key="3">
    <source>
        <dbReference type="ARBA" id="ARBA00023163"/>
    </source>
</evidence>
<dbReference type="GO" id="GO:0003700">
    <property type="term" value="F:DNA-binding transcription factor activity"/>
    <property type="evidence" value="ECO:0007669"/>
    <property type="project" value="TreeGrafter"/>
</dbReference>
<dbReference type="KEGG" id="fnk:E1750_16725"/>
<sequence>MAEIANVSVGTVDRIIHNRGQVTEENIEKVNAIIKEYGYKKNIFASNLAFNKRYKFAVFLPKNKNVEYWRAPIIGVEKAAEELANFGISIDYLYFDYKISSFKKTAKKILQLDYDGLLFAPIFYEESVSFLTEYKKKNIPIVMIDSNLPELEGVAYIGQDSFQSGYLGGKLISYGIKNDSNVLILKIIRNVESTSRTNVFLQRIKGFYAFFEDKPNLPQFNFTEISIKYDIENQLSTTMFSGIDCVFVPNSRVYIVAEFLKANHIKGIRVVGYELLKQNLEYLNDGIVDFLIHQKPEEQGYMGIIHLYKKIVLKEAVTDLHYMPLEIIVEENYVKTQL</sequence>
<dbReference type="Gene3D" id="1.10.260.40">
    <property type="entry name" value="lambda repressor-like DNA-binding domains"/>
    <property type="match status" value="1"/>
</dbReference>
<organism evidence="5 6">
    <name type="scientific">Flavobacterium nackdongense</name>
    <dbReference type="NCBI Taxonomy" id="2547394"/>
    <lineage>
        <taxon>Bacteria</taxon>
        <taxon>Pseudomonadati</taxon>
        <taxon>Bacteroidota</taxon>
        <taxon>Flavobacteriia</taxon>
        <taxon>Flavobacteriales</taxon>
        <taxon>Flavobacteriaceae</taxon>
        <taxon>Flavobacterium</taxon>
    </lineage>
</organism>
<dbReference type="Gene3D" id="3.40.50.2300">
    <property type="match status" value="2"/>
</dbReference>
<dbReference type="Proteomes" id="UP000291124">
    <property type="component" value="Chromosome"/>
</dbReference>
<keyword evidence="6" id="KW-1185">Reference proteome</keyword>
<protein>
    <submittedName>
        <fullName evidence="5">LacI family DNA-binding transcriptional regulator</fullName>
    </submittedName>
</protein>
<keyword evidence="3" id="KW-0804">Transcription</keyword>
<dbReference type="PANTHER" id="PTHR30146">
    <property type="entry name" value="LACI-RELATED TRANSCRIPTIONAL REPRESSOR"/>
    <property type="match status" value="1"/>
</dbReference>
<dbReference type="SUPFAM" id="SSF53822">
    <property type="entry name" value="Periplasmic binding protein-like I"/>
    <property type="match status" value="1"/>
</dbReference>
<dbReference type="OrthoDB" id="628703at2"/>
<dbReference type="SMART" id="SM00354">
    <property type="entry name" value="HTH_LACI"/>
    <property type="match status" value="1"/>
</dbReference>
<dbReference type="CDD" id="cd01392">
    <property type="entry name" value="HTH_LacI"/>
    <property type="match status" value="1"/>
</dbReference>
<keyword evidence="1" id="KW-0805">Transcription regulation</keyword>
<gene>
    <name evidence="5" type="ORF">E1750_16725</name>
</gene>
<dbReference type="EMBL" id="CP037933">
    <property type="protein sequence ID" value="QBN20682.1"/>
    <property type="molecule type" value="Genomic_DNA"/>
</dbReference>
<dbReference type="InterPro" id="IPR025997">
    <property type="entry name" value="SBP_2_dom"/>
</dbReference>
<dbReference type="PROSITE" id="PS50932">
    <property type="entry name" value="HTH_LACI_2"/>
    <property type="match status" value="1"/>
</dbReference>
<proteinExistence type="predicted"/>
<dbReference type="PANTHER" id="PTHR30146:SF144">
    <property type="entry name" value="LACI-FAMILY TRANSCRIPTION REGULATOR"/>
    <property type="match status" value="1"/>
</dbReference>
<reference evidence="6" key="1">
    <citation type="submission" date="2019-03" db="EMBL/GenBank/DDBJ databases">
        <title>Flavobacterium sp.</title>
        <authorList>
            <person name="Kim H."/>
        </authorList>
    </citation>
    <scope>NUCLEOTIDE SEQUENCE [LARGE SCALE GENOMIC DNA]</scope>
    <source>
        <strain evidence="6">GS13</strain>
    </source>
</reference>
<feature type="domain" description="HTH lacI-type" evidence="4">
    <location>
        <begin position="1"/>
        <end position="50"/>
    </location>
</feature>
<dbReference type="AlphaFoldDB" id="A0A4V1AH87"/>
<evidence type="ECO:0000313" key="5">
    <source>
        <dbReference type="EMBL" id="QBN20682.1"/>
    </source>
</evidence>
<evidence type="ECO:0000313" key="6">
    <source>
        <dbReference type="Proteomes" id="UP000291124"/>
    </source>
</evidence>
<dbReference type="Pfam" id="PF00356">
    <property type="entry name" value="LacI"/>
    <property type="match status" value="1"/>
</dbReference>
<name>A0A4V1AH87_9FLAO</name>